<organism evidence="1 2">
    <name type="scientific">Parvimonas micra ATCC 33270</name>
    <dbReference type="NCBI Taxonomy" id="411465"/>
    <lineage>
        <taxon>Bacteria</taxon>
        <taxon>Bacillati</taxon>
        <taxon>Bacillota</taxon>
        <taxon>Tissierellia</taxon>
        <taxon>Tissierellales</taxon>
        <taxon>Peptoniphilaceae</taxon>
        <taxon>Parvimonas</taxon>
    </lineage>
</organism>
<evidence type="ECO:0008006" key="3">
    <source>
        <dbReference type="Google" id="ProtNLM"/>
    </source>
</evidence>
<comment type="caution">
    <text evidence="1">The sequence shown here is derived from an EMBL/GenBank/DDBJ whole genome shotgun (WGS) entry which is preliminary data.</text>
</comment>
<proteinExistence type="predicted"/>
<name>A8SKN4_9FIRM</name>
<dbReference type="RefSeq" id="WP_004832616.1">
    <property type="nucleotide sequence ID" value="NZ_DS483517.1"/>
</dbReference>
<dbReference type="Proteomes" id="UP000003162">
    <property type="component" value="Unassembled WGS sequence"/>
</dbReference>
<reference evidence="1 2" key="2">
    <citation type="submission" date="2007-09" db="EMBL/GenBank/DDBJ databases">
        <authorList>
            <person name="Fulton L."/>
            <person name="Clifton S."/>
            <person name="Fulton B."/>
            <person name="Xu J."/>
            <person name="Minx P."/>
            <person name="Pepin K.H."/>
            <person name="Johnson M."/>
            <person name="Thiruvilangam P."/>
            <person name="Bhonagiri V."/>
            <person name="Nash W.E."/>
            <person name="Mardis E.R."/>
            <person name="Wilson R.K."/>
        </authorList>
    </citation>
    <scope>NUCLEOTIDE SEQUENCE [LARGE SCALE GENOMIC DNA]</scope>
    <source>
        <strain evidence="1 2">ATCC 33270</strain>
    </source>
</reference>
<sequence length="118" mass="13790">MAKLKKETRIKKFIEKLKSFCKDLSEDEETLAMALIEEIAFMKITMEDLKEEVNLNGVITEMTQGEYSISRENPALKSYNTTVQRYNASIKQLDEFLNKNTDINNDEEDRLKSFLVKK</sequence>
<evidence type="ECO:0000313" key="1">
    <source>
        <dbReference type="EMBL" id="EDP24151.1"/>
    </source>
</evidence>
<dbReference type="HOGENOM" id="CLU_139058_1_0_9"/>
<dbReference type="GeneID" id="93384984"/>
<gene>
    <name evidence="1" type="ORF">PEPMIC_00731</name>
</gene>
<protein>
    <recommendedName>
        <fullName evidence="3">Phage terminase, small subunit, P27 family</fullName>
    </recommendedName>
</protein>
<reference evidence="1 2" key="1">
    <citation type="submission" date="2007-09" db="EMBL/GenBank/DDBJ databases">
        <title>Draft genome sequence of Peptostreptococcus micros (ATCC 33270).</title>
        <authorList>
            <person name="Sudarsanam P."/>
            <person name="Ley R."/>
            <person name="Guruge J."/>
            <person name="Turnbaugh P.J."/>
            <person name="Mahowald M."/>
            <person name="Liep D."/>
            <person name="Gordon J."/>
        </authorList>
    </citation>
    <scope>NUCLEOTIDE SEQUENCE [LARGE SCALE GENOMIC DNA]</scope>
    <source>
        <strain evidence="1 2">ATCC 33270</strain>
    </source>
</reference>
<accession>A8SKN4</accession>
<dbReference type="EMBL" id="ABEE02000016">
    <property type="protein sequence ID" value="EDP24151.1"/>
    <property type="molecule type" value="Genomic_DNA"/>
</dbReference>
<dbReference type="AlphaFoldDB" id="A8SKN4"/>
<evidence type="ECO:0000313" key="2">
    <source>
        <dbReference type="Proteomes" id="UP000003162"/>
    </source>
</evidence>
<dbReference type="eggNOG" id="ENOG5032R6G">
    <property type="taxonomic scope" value="Bacteria"/>
</dbReference>